<evidence type="ECO:0000313" key="2">
    <source>
        <dbReference type="Proteomes" id="UP000663882"/>
    </source>
</evidence>
<dbReference type="AlphaFoldDB" id="A0A813XEI1"/>
<name>A0A813XEI1_9BILA</name>
<comment type="caution">
    <text evidence="1">The sequence shown here is derived from an EMBL/GenBank/DDBJ whole genome shotgun (WGS) entry which is preliminary data.</text>
</comment>
<dbReference type="Proteomes" id="UP000663882">
    <property type="component" value="Unassembled WGS sequence"/>
</dbReference>
<accession>A0A813XEI1</accession>
<organism evidence="1 2">
    <name type="scientific">Rotaria sordida</name>
    <dbReference type="NCBI Taxonomy" id="392033"/>
    <lineage>
        <taxon>Eukaryota</taxon>
        <taxon>Metazoa</taxon>
        <taxon>Spiralia</taxon>
        <taxon>Gnathifera</taxon>
        <taxon>Rotifera</taxon>
        <taxon>Eurotatoria</taxon>
        <taxon>Bdelloidea</taxon>
        <taxon>Philodinida</taxon>
        <taxon>Philodinidae</taxon>
        <taxon>Rotaria</taxon>
    </lineage>
</organism>
<gene>
    <name evidence="1" type="ORF">RFH988_LOCUS7099</name>
</gene>
<reference evidence="1" key="1">
    <citation type="submission" date="2021-02" db="EMBL/GenBank/DDBJ databases">
        <authorList>
            <person name="Nowell W R."/>
        </authorList>
    </citation>
    <scope>NUCLEOTIDE SEQUENCE</scope>
</reference>
<proteinExistence type="predicted"/>
<protein>
    <submittedName>
        <fullName evidence="1">Uncharacterized protein</fullName>
    </submittedName>
</protein>
<evidence type="ECO:0000313" key="1">
    <source>
        <dbReference type="EMBL" id="CAF0863658.1"/>
    </source>
</evidence>
<dbReference type="EMBL" id="CAJNOO010000221">
    <property type="protein sequence ID" value="CAF0863658.1"/>
    <property type="molecule type" value="Genomic_DNA"/>
</dbReference>
<sequence length="162" mass="18945">MSLTQRLRQNTRSKVVMEHQPSPVYGKDLPKNFLDRYHMYLQRSITHRQQLIAKVEQETALANERQMEIQHRLHKSKENNECDDDLCLPAVFMPFRSGNVFNPRAYQFFHSIGSTNPRLTQPPSILKLPSVPSRSVSVLNLFELSQRCDNSNEKDHLIEKKN</sequence>
<dbReference type="OrthoDB" id="2157345at2759"/>